<keyword evidence="6" id="KW-0378">Hydrolase</keyword>
<dbReference type="PANTHER" id="PTHR10429">
    <property type="entry name" value="DNA-3-METHYLADENINE GLYCOSYLASE"/>
    <property type="match status" value="1"/>
</dbReference>
<reference evidence="10 11" key="1">
    <citation type="submission" date="2011-08" db="EMBL/GenBank/DDBJ databases">
        <title>The Genome Sequence of Plasmodium vivax Brazil I.</title>
        <authorList>
            <consortium name="The Broad Institute Genome Sequencing Platform"/>
            <consortium name="The Broad Institute Genome Sequencing Center for Infectious Disease"/>
            <person name="Neafsey D."/>
            <person name="Carlton J."/>
            <person name="Barnwell J."/>
            <person name="Collins W."/>
            <person name="Escalante A."/>
            <person name="Mullikin J."/>
            <person name="Saul A."/>
            <person name="Guigo R."/>
            <person name="Camara F."/>
            <person name="Young S.K."/>
            <person name="Zeng Q."/>
            <person name="Gargeya S."/>
            <person name="Fitzgerald M."/>
            <person name="Haas B."/>
            <person name="Abouelleil A."/>
            <person name="Alvarado L."/>
            <person name="Arachchi H.M."/>
            <person name="Berlin A."/>
            <person name="Brown A."/>
            <person name="Chapman S.B."/>
            <person name="Chen Z."/>
            <person name="Dunbar C."/>
            <person name="Freedman E."/>
            <person name="Gearin G."/>
            <person name="Gellesch M."/>
            <person name="Goldberg J."/>
            <person name="Griggs A."/>
            <person name="Gujja S."/>
            <person name="Heiman D."/>
            <person name="Howarth C."/>
            <person name="Larson L."/>
            <person name="Lui A."/>
            <person name="MacDonald P.J.P."/>
            <person name="Montmayeur A."/>
            <person name="Murphy C."/>
            <person name="Neiman D."/>
            <person name="Pearson M."/>
            <person name="Priest M."/>
            <person name="Roberts A."/>
            <person name="Saif S."/>
            <person name="Shea T."/>
            <person name="Shenoy N."/>
            <person name="Sisk P."/>
            <person name="Stolte C."/>
            <person name="Sykes S."/>
            <person name="Wortman J."/>
            <person name="Nusbaum C."/>
            <person name="Birren B."/>
        </authorList>
    </citation>
    <scope>NUCLEOTIDE SEQUENCE [LARGE SCALE GENOMIC DNA]</scope>
    <source>
        <strain evidence="10 11">Brazil I</strain>
    </source>
</reference>
<dbReference type="GO" id="GO:0006284">
    <property type="term" value="P:base-excision repair"/>
    <property type="evidence" value="ECO:0007669"/>
    <property type="project" value="InterPro"/>
</dbReference>
<comment type="function">
    <text evidence="2">Hydrolysis of the deoxyribose N-glycosidic bond to excise 3-methyladenine, and 7-methylguanine from the damaged DNA polymer formed by alkylation lesions.</text>
</comment>
<dbReference type="Pfam" id="PF02245">
    <property type="entry name" value="Pur_DNA_glyco"/>
    <property type="match status" value="1"/>
</dbReference>
<dbReference type="AlphaFoldDB" id="A0A0J9SSS8"/>
<dbReference type="GO" id="GO:0003677">
    <property type="term" value="F:DNA binding"/>
    <property type="evidence" value="ECO:0007669"/>
    <property type="project" value="InterPro"/>
</dbReference>
<dbReference type="GO" id="GO:0003905">
    <property type="term" value="F:alkylbase DNA N-glycosylase activity"/>
    <property type="evidence" value="ECO:0007669"/>
    <property type="project" value="UniProtKB-EC"/>
</dbReference>
<evidence type="ECO:0000256" key="5">
    <source>
        <dbReference type="ARBA" id="ARBA00022763"/>
    </source>
</evidence>
<dbReference type="EC" id="3.2.2.21" evidence="4"/>
<comment type="similarity">
    <text evidence="3">Belongs to the DNA glycosylase MPG family.</text>
</comment>
<name>A0A0J9SSS8_PLAV1</name>
<sequence>MWEGGDIPRCKRCRVRRGRANGCSPPQGAICLRFFASVHSRPLPASCSAGEKKRKVVPPTRMNPQSDEIMQNEQRRRKRRGSLAATASSAVTKRDKPGGEEKGKKKKKIKKHTIAGANASAKANASQLESMAYVYILMEYFFENNEVTVFTEKFYLQEDVLSVTEALIGHILWVYDRGKKKLYGSRITELEAYKGSEDKASHAYNNKKTNRNATMFGRGGVSYVYLCYGIHNCLNIVTNGENIPDAILVRSLEPFYGAHDILLNRYEIHSGGSKLGGDSPGRAACAVEGDAISYDYPDGPTPPQSNHSLDKEKLQRIDSVKAILKTINMKKLAKVCSGPGCVTKCLDITRQDDRASFFSDVPPYPTQEGKLTWEGKPVGGCAAEGGDLPEGAHPASEGKNVGHDHCPPCNVRQDHCSPCRLNDLQRSRFFISICPSPSEVINFYESLVAQKREKHNYMQGLYTQHKSHLLEYLDRMKWDQEKMVVQRDKRVGVAYAEEAALYDYRFLLKGHPSISVPPK</sequence>
<feature type="region of interest" description="Disordered" evidence="9">
    <location>
        <begin position="42"/>
        <end position="111"/>
    </location>
</feature>
<evidence type="ECO:0000313" key="11">
    <source>
        <dbReference type="Proteomes" id="UP000053327"/>
    </source>
</evidence>
<comment type="catalytic activity">
    <reaction evidence="1">
        <text>Hydrolysis of alkylated DNA, releasing 3-methyladenine, 3-methylguanine, 7-methylguanine and 7-methyladenine.</text>
        <dbReference type="EC" id="3.2.2.21"/>
    </reaction>
</comment>
<evidence type="ECO:0000256" key="9">
    <source>
        <dbReference type="SAM" id="MobiDB-lite"/>
    </source>
</evidence>
<feature type="compositionally biased region" description="Polar residues" evidence="9">
    <location>
        <begin position="62"/>
        <end position="72"/>
    </location>
</feature>
<evidence type="ECO:0000256" key="3">
    <source>
        <dbReference type="ARBA" id="ARBA00009232"/>
    </source>
</evidence>
<dbReference type="HAMAP" id="MF_00527">
    <property type="entry name" value="3MGH"/>
    <property type="match status" value="1"/>
</dbReference>
<dbReference type="PANTHER" id="PTHR10429:SF0">
    <property type="entry name" value="DNA-3-METHYLADENINE GLYCOSYLASE"/>
    <property type="match status" value="1"/>
</dbReference>
<evidence type="ECO:0000256" key="1">
    <source>
        <dbReference type="ARBA" id="ARBA00000086"/>
    </source>
</evidence>
<keyword evidence="7" id="KW-0234">DNA repair</keyword>
<evidence type="ECO:0000313" key="10">
    <source>
        <dbReference type="EMBL" id="KMZ85072.1"/>
    </source>
</evidence>
<protein>
    <recommendedName>
        <fullName evidence="4">DNA-3-methyladenine glycosylase II</fullName>
        <ecNumber evidence="4">3.2.2.21</ecNumber>
    </recommendedName>
    <alternativeName>
        <fullName evidence="8">3-methyladenine DNA glycosidase</fullName>
    </alternativeName>
</protein>
<proteinExistence type="inferred from homology"/>
<dbReference type="EMBL" id="KQ234843">
    <property type="protein sequence ID" value="KMZ85072.1"/>
    <property type="molecule type" value="Genomic_DNA"/>
</dbReference>
<dbReference type="InterPro" id="IPR003180">
    <property type="entry name" value="MPG"/>
</dbReference>
<dbReference type="Proteomes" id="UP000053327">
    <property type="component" value="Unassembled WGS sequence"/>
</dbReference>
<dbReference type="SUPFAM" id="SSF50486">
    <property type="entry name" value="FMT C-terminal domain-like"/>
    <property type="match status" value="1"/>
</dbReference>
<gene>
    <name evidence="10" type="ORF">PVBG_01471</name>
</gene>
<evidence type="ECO:0000256" key="2">
    <source>
        <dbReference type="ARBA" id="ARBA00002421"/>
    </source>
</evidence>
<accession>A0A0J9SSS8</accession>
<keyword evidence="5" id="KW-0227">DNA damage</keyword>
<dbReference type="OrthoDB" id="6353017at2759"/>
<evidence type="ECO:0000256" key="4">
    <source>
        <dbReference type="ARBA" id="ARBA00012000"/>
    </source>
</evidence>
<evidence type="ECO:0000256" key="6">
    <source>
        <dbReference type="ARBA" id="ARBA00022801"/>
    </source>
</evidence>
<dbReference type="InterPro" id="IPR036995">
    <property type="entry name" value="MPG_sf"/>
</dbReference>
<evidence type="ECO:0000256" key="8">
    <source>
        <dbReference type="ARBA" id="ARBA00033426"/>
    </source>
</evidence>
<dbReference type="Gene3D" id="3.10.300.10">
    <property type="entry name" value="Methylpurine-DNA glycosylase (MPG)"/>
    <property type="match status" value="1"/>
</dbReference>
<feature type="compositionally biased region" description="Basic and acidic residues" evidence="9">
    <location>
        <begin position="92"/>
        <end position="103"/>
    </location>
</feature>
<evidence type="ECO:0000256" key="7">
    <source>
        <dbReference type="ARBA" id="ARBA00023204"/>
    </source>
</evidence>
<organism evidence="10 11">
    <name type="scientific">Plasmodium vivax (strain Brazil I)</name>
    <dbReference type="NCBI Taxonomy" id="1033975"/>
    <lineage>
        <taxon>Eukaryota</taxon>
        <taxon>Sar</taxon>
        <taxon>Alveolata</taxon>
        <taxon>Apicomplexa</taxon>
        <taxon>Aconoidasida</taxon>
        <taxon>Haemosporida</taxon>
        <taxon>Plasmodiidae</taxon>
        <taxon>Plasmodium</taxon>
        <taxon>Plasmodium (Plasmodium)</taxon>
    </lineage>
</organism>
<dbReference type="InterPro" id="IPR011034">
    <property type="entry name" value="Formyl_transferase-like_C_sf"/>
</dbReference>